<reference evidence="2" key="1">
    <citation type="submission" date="2016-10" db="EMBL/GenBank/DDBJ databases">
        <authorList>
            <person name="Varghese N."/>
            <person name="Submissions S."/>
        </authorList>
    </citation>
    <scope>NUCLEOTIDE SEQUENCE [LARGE SCALE GENOMIC DNA]</scope>
    <source>
        <strain evidence="2">DSM 11593</strain>
    </source>
</reference>
<proteinExistence type="predicted"/>
<name>A0A1H6NI50_9RHOB</name>
<keyword evidence="2" id="KW-1185">Reference proteome</keyword>
<organism evidence="1 2">
    <name type="scientific">Paracoccus alkenifer</name>
    <dbReference type="NCBI Taxonomy" id="65735"/>
    <lineage>
        <taxon>Bacteria</taxon>
        <taxon>Pseudomonadati</taxon>
        <taxon>Pseudomonadota</taxon>
        <taxon>Alphaproteobacteria</taxon>
        <taxon>Rhodobacterales</taxon>
        <taxon>Paracoccaceae</taxon>
        <taxon>Paracoccus</taxon>
    </lineage>
</organism>
<dbReference type="STRING" id="65735.SAMN04488075_2854"/>
<evidence type="ECO:0000313" key="2">
    <source>
        <dbReference type="Proteomes" id="UP000199125"/>
    </source>
</evidence>
<dbReference type="Proteomes" id="UP000199125">
    <property type="component" value="Unassembled WGS sequence"/>
</dbReference>
<sequence length="214" mass="23098">MIEAVQGKGAYQVVIRALDRRLDAVCAAVGTRAEMSACPPVDRPGHPHVHRPIRSFGSKSCPRASVRQPAGCFSARLGEFVSPEHLANTHGIGPKCLGNDVKLRALQLKNPRSDSSVEVELNTLDQDRVHINPRNGVLHRCHRTPFLASSGLGVAVPSVAVVPPYGNMRRLHGGGRSCNRFVPHNILTTETIIVEWNPPGYGELTQYVGAGALL</sequence>
<gene>
    <name evidence="1" type="ORF">SAMN04488075_2854</name>
</gene>
<accession>A0A1H6NI50</accession>
<dbReference type="AlphaFoldDB" id="A0A1H6NI50"/>
<dbReference type="EMBL" id="FNXG01000006">
    <property type="protein sequence ID" value="SEI09983.1"/>
    <property type="molecule type" value="Genomic_DNA"/>
</dbReference>
<evidence type="ECO:0000313" key="1">
    <source>
        <dbReference type="EMBL" id="SEI09983.1"/>
    </source>
</evidence>
<protein>
    <submittedName>
        <fullName evidence="1">Uncharacterized protein</fullName>
    </submittedName>
</protein>